<dbReference type="EMBL" id="JADEWB010000003">
    <property type="protein sequence ID" value="MBE9234695.1"/>
    <property type="molecule type" value="Genomic_DNA"/>
</dbReference>
<proteinExistence type="predicted"/>
<evidence type="ECO:0000313" key="1">
    <source>
        <dbReference type="EMBL" id="MBE9234695.1"/>
    </source>
</evidence>
<dbReference type="RefSeq" id="WP_193941313.1">
    <property type="nucleotide sequence ID" value="NZ_JADEWB010000003.1"/>
</dbReference>
<evidence type="ECO:0000313" key="2">
    <source>
        <dbReference type="Proteomes" id="UP000606776"/>
    </source>
</evidence>
<gene>
    <name evidence="1" type="ORF">IQ227_01240</name>
</gene>
<keyword evidence="2" id="KW-1185">Reference proteome</keyword>
<reference evidence="1 2" key="1">
    <citation type="submission" date="2020-10" db="EMBL/GenBank/DDBJ databases">
        <authorList>
            <person name="Castelo-Branco R."/>
            <person name="Eusebio N."/>
            <person name="Adriana R."/>
            <person name="Vieira A."/>
            <person name="Brugerolle De Fraissinette N."/>
            <person name="Rezende De Castro R."/>
            <person name="Schneider M.P."/>
            <person name="Vasconcelos V."/>
            <person name="Leao P.N."/>
        </authorList>
    </citation>
    <scope>NUCLEOTIDE SEQUENCE [LARGE SCALE GENOMIC DNA]</scope>
    <source>
        <strain evidence="1 2">LEGE 00250</strain>
    </source>
</reference>
<dbReference type="Proteomes" id="UP000606776">
    <property type="component" value="Unassembled WGS sequence"/>
</dbReference>
<organism evidence="1 2">
    <name type="scientific">Sphaerospermopsis aphanizomenoides LEGE 00250</name>
    <dbReference type="NCBI Taxonomy" id="2777972"/>
    <lineage>
        <taxon>Bacteria</taxon>
        <taxon>Bacillati</taxon>
        <taxon>Cyanobacteriota</taxon>
        <taxon>Cyanophyceae</taxon>
        <taxon>Nostocales</taxon>
        <taxon>Aphanizomenonaceae</taxon>
        <taxon>Sphaerospermopsis</taxon>
        <taxon>Sphaerospermopsis aphanizomenoides</taxon>
    </lineage>
</organism>
<accession>A0ABR9V952</accession>
<comment type="caution">
    <text evidence="1">The sequence shown here is derived from an EMBL/GenBank/DDBJ whole genome shotgun (WGS) entry which is preliminary data.</text>
</comment>
<protein>
    <submittedName>
        <fullName evidence="1">CopG family transcriptional regulator</fullName>
    </submittedName>
</protein>
<name>A0ABR9V952_9CYAN</name>
<sequence>MKPKTISLEETEANLQKLAIPTGKSFPEIIQELITNYLTKKPQKLPKSVRIGTSVKSDLSAKA</sequence>